<evidence type="ECO:0000256" key="8">
    <source>
        <dbReference type="ARBA" id="ARBA00023118"/>
    </source>
</evidence>
<dbReference type="RefSeq" id="WP_196197044.1">
    <property type="nucleotide sequence ID" value="NZ_JADPRT010000013.1"/>
</dbReference>
<evidence type="ECO:0000256" key="5">
    <source>
        <dbReference type="ARBA" id="ARBA00022801"/>
    </source>
</evidence>
<evidence type="ECO:0000256" key="4">
    <source>
        <dbReference type="ARBA" id="ARBA00022741"/>
    </source>
</evidence>
<accession>A0A931B7K1</accession>
<dbReference type="Gene3D" id="3.40.50.300">
    <property type="entry name" value="P-loop containing nucleotide triphosphate hydrolases"/>
    <property type="match status" value="2"/>
</dbReference>
<dbReference type="GO" id="GO:0046872">
    <property type="term" value="F:metal ion binding"/>
    <property type="evidence" value="ECO:0007669"/>
    <property type="project" value="UniProtKB-KW"/>
</dbReference>
<dbReference type="NCBIfam" id="TIGR01596">
    <property type="entry name" value="cas3_HD"/>
    <property type="match status" value="1"/>
</dbReference>
<dbReference type="PROSITE" id="PS51643">
    <property type="entry name" value="HD_CAS3"/>
    <property type="match status" value="1"/>
</dbReference>
<dbReference type="EMBL" id="JADPRT010000013">
    <property type="protein sequence ID" value="MBF9071889.1"/>
    <property type="molecule type" value="Genomic_DNA"/>
</dbReference>
<keyword evidence="10" id="KW-0255">Endonuclease</keyword>
<dbReference type="AlphaFoldDB" id="A0A931B7K1"/>
<dbReference type="SUPFAM" id="SSF52540">
    <property type="entry name" value="P-loop containing nucleoside triphosphate hydrolases"/>
    <property type="match status" value="1"/>
</dbReference>
<dbReference type="InterPro" id="IPR006483">
    <property type="entry name" value="CRISPR-assoc_Cas3_HD"/>
</dbReference>
<protein>
    <submittedName>
        <fullName evidence="10">CRISPR-associated endonuclease Cas3</fullName>
    </submittedName>
</protein>
<dbReference type="CDD" id="cd17930">
    <property type="entry name" value="DEXHc_cas3"/>
    <property type="match status" value="1"/>
</dbReference>
<evidence type="ECO:0000256" key="6">
    <source>
        <dbReference type="ARBA" id="ARBA00022806"/>
    </source>
</evidence>
<dbReference type="InterPro" id="IPR038257">
    <property type="entry name" value="CRISPR-assoc_Cas3_HD_sf"/>
</dbReference>
<keyword evidence="7" id="KW-0067">ATP-binding</keyword>
<keyword evidence="11" id="KW-1185">Reference proteome</keyword>
<comment type="caution">
    <text evidence="10">The sequence shown here is derived from an EMBL/GenBank/DDBJ whole genome shotgun (WGS) entry which is preliminary data.</text>
</comment>
<dbReference type="GO" id="GO:0016787">
    <property type="term" value="F:hydrolase activity"/>
    <property type="evidence" value="ECO:0007669"/>
    <property type="project" value="UniProtKB-KW"/>
</dbReference>
<dbReference type="GO" id="GO:0004519">
    <property type="term" value="F:endonuclease activity"/>
    <property type="evidence" value="ECO:0007669"/>
    <property type="project" value="UniProtKB-KW"/>
</dbReference>
<dbReference type="GO" id="GO:0051607">
    <property type="term" value="P:defense response to virus"/>
    <property type="evidence" value="ECO:0007669"/>
    <property type="project" value="UniProtKB-KW"/>
</dbReference>
<evidence type="ECO:0000256" key="3">
    <source>
        <dbReference type="ARBA" id="ARBA00022723"/>
    </source>
</evidence>
<organism evidence="10 11">
    <name type="scientific">Streptacidiphilus fuscans</name>
    <dbReference type="NCBI Taxonomy" id="2789292"/>
    <lineage>
        <taxon>Bacteria</taxon>
        <taxon>Bacillati</taxon>
        <taxon>Actinomycetota</taxon>
        <taxon>Actinomycetes</taxon>
        <taxon>Kitasatosporales</taxon>
        <taxon>Streptomycetaceae</taxon>
        <taxon>Streptacidiphilus</taxon>
    </lineage>
</organism>
<dbReference type="GO" id="GO:0005524">
    <property type="term" value="F:ATP binding"/>
    <property type="evidence" value="ECO:0007669"/>
    <property type="project" value="UniProtKB-KW"/>
</dbReference>
<evidence type="ECO:0000313" key="10">
    <source>
        <dbReference type="EMBL" id="MBF9071889.1"/>
    </source>
</evidence>
<dbReference type="InterPro" id="IPR054712">
    <property type="entry name" value="Cas3-like_dom"/>
</dbReference>
<keyword evidence="6" id="KW-0347">Helicase</keyword>
<keyword evidence="10" id="KW-0540">Nuclease</keyword>
<dbReference type="Proteomes" id="UP000657385">
    <property type="component" value="Unassembled WGS sequence"/>
</dbReference>
<reference evidence="10" key="1">
    <citation type="submission" date="2020-11" db="EMBL/GenBank/DDBJ databases">
        <title>Isolation and identification of active actinomycetes.</title>
        <authorList>
            <person name="Yu B."/>
        </authorList>
    </citation>
    <scope>NUCLEOTIDE SEQUENCE</scope>
    <source>
        <strain evidence="10">NEAU-YB345</strain>
    </source>
</reference>
<dbReference type="Pfam" id="PF18019">
    <property type="entry name" value="Cas3_HD"/>
    <property type="match status" value="1"/>
</dbReference>
<feature type="domain" description="HD Cas3-type" evidence="9">
    <location>
        <begin position="25"/>
        <end position="196"/>
    </location>
</feature>
<dbReference type="CDD" id="cd09641">
    <property type="entry name" value="Cas3''_I"/>
    <property type="match status" value="1"/>
</dbReference>
<comment type="similarity">
    <text evidence="2">In the central section; belongs to the CRISPR-associated helicase Cas3 family.</text>
</comment>
<evidence type="ECO:0000256" key="2">
    <source>
        <dbReference type="ARBA" id="ARBA00009046"/>
    </source>
</evidence>
<name>A0A931B7K1_9ACTN</name>
<keyword evidence="3" id="KW-0479">Metal-binding</keyword>
<evidence type="ECO:0000256" key="7">
    <source>
        <dbReference type="ARBA" id="ARBA00022840"/>
    </source>
</evidence>
<dbReference type="GO" id="GO:0004386">
    <property type="term" value="F:helicase activity"/>
    <property type="evidence" value="ECO:0007669"/>
    <property type="project" value="UniProtKB-KW"/>
</dbReference>
<evidence type="ECO:0000259" key="9">
    <source>
        <dbReference type="PROSITE" id="PS51643"/>
    </source>
</evidence>
<dbReference type="InterPro" id="IPR027417">
    <property type="entry name" value="P-loop_NTPase"/>
</dbReference>
<comment type="similarity">
    <text evidence="1">In the N-terminal section; belongs to the CRISPR-associated nuclease Cas3-HD family.</text>
</comment>
<dbReference type="Gene3D" id="1.10.3210.30">
    <property type="match status" value="1"/>
</dbReference>
<evidence type="ECO:0000313" key="11">
    <source>
        <dbReference type="Proteomes" id="UP000657385"/>
    </source>
</evidence>
<proteinExistence type="inferred from homology"/>
<keyword evidence="5" id="KW-0378">Hydrolase</keyword>
<evidence type="ECO:0000256" key="1">
    <source>
        <dbReference type="ARBA" id="ARBA00006847"/>
    </source>
</evidence>
<keyword evidence="8" id="KW-0051">Antiviral defense</keyword>
<sequence length="755" mass="81282">MLSLVPEGEAARAAGVLWAHSRSPVSRRRHALEEHLRGSAALASAFGEVFGAGELAEYLALVHDVGKGSCAWQSGLVDRAEAGGGSVGVPHKEAGAWLAAQHAGVPFAAVVQGHHGGLPGFQELLDLLAELKGGSHQDQGLIEEAITRVEALVPQIRPAGRVPLPKWLVERNQNARLDLDLLLRMLFSCVVDADFLDTGAHFAGTTASPGESADMRALVARFEERRGRMLRQRAASPVDAVRQHVYEQAVTGAADKPGMYVLHVPTGGAKTLASAGFALHHAAAHGLRRVVVAVPFVSITQQNAQVYREMLNPGELGEWPVVLEHHSSVDLDDDYTAVWARTAAENWDAPFVVTTTVQLFESLFARKPAAMRKLHRLAGAVIVLDEVQALPDRLLVPILSGLRGLVERFGATVVLASATQPDFWALAQLDGTPRRQLVADPAQLFSALRRVSYEWRMGPDVTWESMAEEIVGSGVQTLTVVNTTKDAALLHRLLQEHASGLVLHLSTRMTAGHRCEAIEQVRALLASGEHVHVVSTQLIEAGVDVDFPRVFRAWAPAESLQQAAGRCNRDGRLVRGVVVVFQPQEAGQPTDAAYKAAMAATQALFGPGLHDPDDLQALGAYYPMRYALQGGGEARTMGAPIDGLREKGEFPAVTEAFAMIDDGHTQPVVVIRCEEDREAIEAGIAALRSPYPAGPESLRRLQPHTAALPRHEAEQALASGLADHVIGDLLVWRGPYDPLRGLDPQQREEPASSIV</sequence>
<dbReference type="Pfam" id="PF22590">
    <property type="entry name" value="Cas3-like_C_2"/>
    <property type="match status" value="1"/>
</dbReference>
<keyword evidence="4" id="KW-0547">Nucleotide-binding</keyword>
<gene>
    <name evidence="10" type="ORF">I2501_28080</name>
</gene>